<dbReference type="Pfam" id="PF22486">
    <property type="entry name" value="MATH_2"/>
    <property type="match status" value="1"/>
</dbReference>
<sequence length="142" mass="16147">MKEPKGMLTWKIDNLSGLKEGFHFSEVFTVRELQWKLKLYRQGHSSEKGKRLSLCLCLNDSSKLCPGHKLYFECKLLIRDQAHGNHYEANFDIWLSALLIGGGFNGFMPLRTLNDASKGFLVNDTLIIEGKIILLAVVKDFS</sequence>
<dbReference type="InterPro" id="IPR002083">
    <property type="entry name" value="MATH/TRAF_dom"/>
</dbReference>
<dbReference type="Proteomes" id="UP001415857">
    <property type="component" value="Unassembled WGS sequence"/>
</dbReference>
<feature type="domain" description="MATH" evidence="1">
    <location>
        <begin position="5"/>
        <end position="132"/>
    </location>
</feature>
<gene>
    <name evidence="2" type="ORF">L1049_012556</name>
</gene>
<dbReference type="EMBL" id="JBBPBK010000120">
    <property type="protein sequence ID" value="KAK9266501.1"/>
    <property type="molecule type" value="Genomic_DNA"/>
</dbReference>
<dbReference type="PANTHER" id="PTHR46162">
    <property type="entry name" value="TRAF-LIKE FAMILY PROTEIN"/>
    <property type="match status" value="1"/>
</dbReference>
<evidence type="ECO:0000259" key="1">
    <source>
        <dbReference type="PROSITE" id="PS50144"/>
    </source>
</evidence>
<dbReference type="Gene3D" id="2.60.210.10">
    <property type="entry name" value="Apoptosis, Tumor Necrosis Factor Receptor Associated Protein 2, Chain A"/>
    <property type="match status" value="1"/>
</dbReference>
<protein>
    <recommendedName>
        <fullName evidence="1">MATH domain-containing protein</fullName>
    </recommendedName>
</protein>
<proteinExistence type="predicted"/>
<dbReference type="InterPro" id="IPR008974">
    <property type="entry name" value="TRAF-like"/>
</dbReference>
<dbReference type="CDD" id="cd00121">
    <property type="entry name" value="MATH"/>
    <property type="match status" value="1"/>
</dbReference>
<organism evidence="2 3">
    <name type="scientific">Liquidambar formosana</name>
    <name type="common">Formosan gum</name>
    <dbReference type="NCBI Taxonomy" id="63359"/>
    <lineage>
        <taxon>Eukaryota</taxon>
        <taxon>Viridiplantae</taxon>
        <taxon>Streptophyta</taxon>
        <taxon>Embryophyta</taxon>
        <taxon>Tracheophyta</taxon>
        <taxon>Spermatophyta</taxon>
        <taxon>Magnoliopsida</taxon>
        <taxon>eudicotyledons</taxon>
        <taxon>Gunneridae</taxon>
        <taxon>Pentapetalae</taxon>
        <taxon>Saxifragales</taxon>
        <taxon>Altingiaceae</taxon>
        <taxon>Liquidambar</taxon>
    </lineage>
</organism>
<dbReference type="SUPFAM" id="SSF49599">
    <property type="entry name" value="TRAF domain-like"/>
    <property type="match status" value="1"/>
</dbReference>
<dbReference type="SMART" id="SM00061">
    <property type="entry name" value="MATH"/>
    <property type="match status" value="1"/>
</dbReference>
<keyword evidence="3" id="KW-1185">Reference proteome</keyword>
<comment type="caution">
    <text evidence="2">The sequence shown here is derived from an EMBL/GenBank/DDBJ whole genome shotgun (WGS) entry which is preliminary data.</text>
</comment>
<reference evidence="2 3" key="1">
    <citation type="journal article" date="2024" name="Plant J.">
        <title>Genome sequences and population genomics reveal climatic adaptation and genomic divergence between two closely related sweetgum species.</title>
        <authorList>
            <person name="Xu W.Q."/>
            <person name="Ren C.Q."/>
            <person name="Zhang X.Y."/>
            <person name="Comes H.P."/>
            <person name="Liu X.H."/>
            <person name="Li Y.G."/>
            <person name="Kettle C.J."/>
            <person name="Jalonen R."/>
            <person name="Gaisberger H."/>
            <person name="Ma Y.Z."/>
            <person name="Qiu Y.X."/>
        </authorList>
    </citation>
    <scope>NUCLEOTIDE SEQUENCE [LARGE SCALE GENOMIC DNA]</scope>
    <source>
        <strain evidence="2">Hangzhou</strain>
    </source>
</reference>
<dbReference type="PROSITE" id="PS50144">
    <property type="entry name" value="MATH"/>
    <property type="match status" value="1"/>
</dbReference>
<evidence type="ECO:0000313" key="2">
    <source>
        <dbReference type="EMBL" id="KAK9266501.1"/>
    </source>
</evidence>
<name>A0AAP0N690_LIQFO</name>
<accession>A0AAP0N690</accession>
<dbReference type="AlphaFoldDB" id="A0AAP0N690"/>
<evidence type="ECO:0000313" key="3">
    <source>
        <dbReference type="Proteomes" id="UP001415857"/>
    </source>
</evidence>
<dbReference type="PANTHER" id="PTHR46162:SF48">
    <property type="entry name" value="MATH DOMAIN-CONTAINING PROTEIN"/>
    <property type="match status" value="1"/>
</dbReference>